<proteinExistence type="predicted"/>
<feature type="non-terminal residue" evidence="1">
    <location>
        <position position="1"/>
    </location>
</feature>
<name>X1HT25_9ZZZZ</name>
<dbReference type="AlphaFoldDB" id="X1HT25"/>
<comment type="caution">
    <text evidence="1">The sequence shown here is derived from an EMBL/GenBank/DDBJ whole genome shotgun (WGS) entry which is preliminary data.</text>
</comment>
<organism evidence="1">
    <name type="scientific">marine sediment metagenome</name>
    <dbReference type="NCBI Taxonomy" id="412755"/>
    <lineage>
        <taxon>unclassified sequences</taxon>
        <taxon>metagenomes</taxon>
        <taxon>ecological metagenomes</taxon>
    </lineage>
</organism>
<dbReference type="EMBL" id="BARU01021419">
    <property type="protein sequence ID" value="GAH60215.1"/>
    <property type="molecule type" value="Genomic_DNA"/>
</dbReference>
<protein>
    <submittedName>
        <fullName evidence="1">Uncharacterized protein</fullName>
    </submittedName>
</protein>
<gene>
    <name evidence="1" type="ORF">S03H2_35053</name>
</gene>
<reference evidence="1" key="1">
    <citation type="journal article" date="2014" name="Front. Microbiol.">
        <title>High frequency of phylogenetically diverse reductive dehalogenase-homologous genes in deep subseafloor sedimentary metagenomes.</title>
        <authorList>
            <person name="Kawai M."/>
            <person name="Futagami T."/>
            <person name="Toyoda A."/>
            <person name="Takaki Y."/>
            <person name="Nishi S."/>
            <person name="Hori S."/>
            <person name="Arai W."/>
            <person name="Tsubouchi T."/>
            <person name="Morono Y."/>
            <person name="Uchiyama I."/>
            <person name="Ito T."/>
            <person name="Fujiyama A."/>
            <person name="Inagaki F."/>
            <person name="Takami H."/>
        </authorList>
    </citation>
    <scope>NUCLEOTIDE SEQUENCE</scope>
    <source>
        <strain evidence="1">Expedition CK06-06</strain>
    </source>
</reference>
<evidence type="ECO:0000313" key="1">
    <source>
        <dbReference type="EMBL" id="GAH60215.1"/>
    </source>
</evidence>
<accession>X1HT25</accession>
<sequence length="51" mass="5764">LLPLTKCVCGKKYPAWDFTLGIYKDMPTGCLECGRKLYFGVSIKVYEIGDE</sequence>